<name>Q97LK9_CLOAB</name>
<sequence length="140" mass="15948">MFNKDRIEFYMTKKGWTKYRLAKEANIGQSTLSEILSGKKKNPSINTLQKIASVLDVTVDKLTDEQNTSGSLTSNENFQENSNDFEEFKTPEAAMQFIVKQPALAAYGGYDINKMTNNEILEFANELLSQLKLLGYKYKK</sequence>
<reference evidence="3 4" key="1">
    <citation type="journal article" date="2001" name="J. Bacteriol.">
        <title>Genome sequence and comparative analysis of the solvent-producing bacterium Clostridium acetobutylicum.</title>
        <authorList>
            <person name="Nolling J."/>
            <person name="Breton G."/>
            <person name="Omelchenko M.V."/>
            <person name="Makarova K.S."/>
            <person name="Zeng Q."/>
            <person name="Gibson R."/>
            <person name="Lee H.M."/>
            <person name="Dubois J."/>
            <person name="Qiu D."/>
            <person name="Hitti J."/>
            <person name="Wolf Y.I."/>
            <person name="Tatusov R.L."/>
            <person name="Sabathe F."/>
            <person name="Doucette-Stamm L."/>
            <person name="Soucaille P."/>
            <person name="Daly M.J."/>
            <person name="Bennett G.N."/>
            <person name="Koonin E.V."/>
            <person name="Smith D.R."/>
        </authorList>
    </citation>
    <scope>NUCLEOTIDE SEQUENCE [LARGE SCALE GENOMIC DNA]</scope>
    <source>
        <strain evidence="4">ATCC 824 / DSM 792 / JCM 1419 / LMG 5710 / VKM B-1787</strain>
    </source>
</reference>
<dbReference type="Gene3D" id="1.10.260.40">
    <property type="entry name" value="lambda repressor-like DNA-binding domains"/>
    <property type="match status" value="1"/>
</dbReference>
<dbReference type="Pfam" id="PF01381">
    <property type="entry name" value="HTH_3"/>
    <property type="match status" value="1"/>
</dbReference>
<evidence type="ECO:0000313" key="3">
    <source>
        <dbReference type="EMBL" id="AAK78528.1"/>
    </source>
</evidence>
<organism evidence="3 4">
    <name type="scientific">Clostridium acetobutylicum (strain ATCC 824 / DSM 792 / JCM 1419 / IAM 19013 / LMG 5710 / NBRC 13948 / NRRL B-527 / VKM B-1787 / 2291 / W)</name>
    <dbReference type="NCBI Taxonomy" id="272562"/>
    <lineage>
        <taxon>Bacteria</taxon>
        <taxon>Bacillati</taxon>
        <taxon>Bacillota</taxon>
        <taxon>Clostridia</taxon>
        <taxon>Eubacteriales</taxon>
        <taxon>Clostridiaceae</taxon>
        <taxon>Clostridium</taxon>
    </lineage>
</organism>
<keyword evidence="4" id="KW-1185">Reference proteome</keyword>
<dbReference type="HOGENOM" id="CLU_066192_4_0_9"/>
<dbReference type="GO" id="GO:0005829">
    <property type="term" value="C:cytosol"/>
    <property type="evidence" value="ECO:0007669"/>
    <property type="project" value="TreeGrafter"/>
</dbReference>
<dbReference type="RefSeq" id="WP_010963870.1">
    <property type="nucleotide sequence ID" value="NC_003030.1"/>
</dbReference>
<dbReference type="eggNOG" id="COG3655">
    <property type="taxonomic scope" value="Bacteria"/>
</dbReference>
<dbReference type="GeneID" id="44997059"/>
<evidence type="ECO:0000256" key="1">
    <source>
        <dbReference type="ARBA" id="ARBA00023125"/>
    </source>
</evidence>
<dbReference type="Proteomes" id="UP000000814">
    <property type="component" value="Chromosome"/>
</dbReference>
<dbReference type="InterPro" id="IPR001387">
    <property type="entry name" value="Cro/C1-type_HTH"/>
</dbReference>
<dbReference type="InterPro" id="IPR050807">
    <property type="entry name" value="TransReg_Diox_bact_type"/>
</dbReference>
<dbReference type="PANTHER" id="PTHR46797">
    <property type="entry name" value="HTH-TYPE TRANSCRIPTIONAL REGULATOR"/>
    <property type="match status" value="1"/>
</dbReference>
<dbReference type="PIR" id="E96967">
    <property type="entry name" value="E96967"/>
</dbReference>
<dbReference type="InterPro" id="IPR010982">
    <property type="entry name" value="Lambda_DNA-bd_dom_sf"/>
</dbReference>
<keyword evidence="1" id="KW-0238">DNA-binding</keyword>
<dbReference type="GO" id="GO:0003700">
    <property type="term" value="F:DNA-binding transcription factor activity"/>
    <property type="evidence" value="ECO:0007669"/>
    <property type="project" value="TreeGrafter"/>
</dbReference>
<gene>
    <name evidence="3" type="ordered locus">CA_C0549</name>
</gene>
<dbReference type="KEGG" id="cac:CA_C0549"/>
<evidence type="ECO:0000313" key="4">
    <source>
        <dbReference type="Proteomes" id="UP000000814"/>
    </source>
</evidence>
<dbReference type="STRING" id="272562.CA_C0549"/>
<protein>
    <submittedName>
        <fullName evidence="3">Predicted transcriptional regulator</fullName>
    </submittedName>
</protein>
<dbReference type="CDD" id="cd00093">
    <property type="entry name" value="HTH_XRE"/>
    <property type="match status" value="1"/>
</dbReference>
<dbReference type="PANTHER" id="PTHR46797:SF1">
    <property type="entry name" value="METHYLPHOSPHONATE SYNTHASE"/>
    <property type="match status" value="1"/>
</dbReference>
<accession>Q97LK9</accession>
<dbReference type="SUPFAM" id="SSF47413">
    <property type="entry name" value="lambda repressor-like DNA-binding domains"/>
    <property type="match status" value="1"/>
</dbReference>
<evidence type="ECO:0000259" key="2">
    <source>
        <dbReference type="PROSITE" id="PS50943"/>
    </source>
</evidence>
<proteinExistence type="predicted"/>
<dbReference type="AlphaFoldDB" id="Q97LK9"/>
<feature type="domain" description="HTH cro/C1-type" evidence="2">
    <location>
        <begin position="7"/>
        <end position="62"/>
    </location>
</feature>
<dbReference type="SMART" id="SM00530">
    <property type="entry name" value="HTH_XRE"/>
    <property type="match status" value="1"/>
</dbReference>
<dbReference type="PATRIC" id="fig|272562.8.peg.752"/>
<dbReference type="EMBL" id="AE001437">
    <property type="protein sequence ID" value="AAK78528.1"/>
    <property type="molecule type" value="Genomic_DNA"/>
</dbReference>
<dbReference type="PROSITE" id="PS50943">
    <property type="entry name" value="HTH_CROC1"/>
    <property type="match status" value="1"/>
</dbReference>
<dbReference type="OrthoDB" id="1649314at2"/>
<dbReference type="GO" id="GO:0003677">
    <property type="term" value="F:DNA binding"/>
    <property type="evidence" value="ECO:0007669"/>
    <property type="project" value="UniProtKB-KW"/>
</dbReference>